<protein>
    <submittedName>
        <fullName evidence="1">Uncharacterized protein</fullName>
    </submittedName>
</protein>
<sequence length="65" mass="7232">MRNRSSRACRPGLDTVNALARFIAEHGGLGAALLDHCDDDLEEGREALEDRYLGTMPALMIMCRR</sequence>
<dbReference type="OrthoDB" id="944647at2"/>
<evidence type="ECO:0000313" key="1">
    <source>
        <dbReference type="EMBL" id="RJG53469.1"/>
    </source>
</evidence>
<organism evidence="1 2">
    <name type="scientific">Sphingobium terrigena</name>
    <dbReference type="NCBI Taxonomy" id="2304063"/>
    <lineage>
        <taxon>Bacteria</taxon>
        <taxon>Pseudomonadati</taxon>
        <taxon>Pseudomonadota</taxon>
        <taxon>Alphaproteobacteria</taxon>
        <taxon>Sphingomonadales</taxon>
        <taxon>Sphingomonadaceae</taxon>
        <taxon>Sphingobium</taxon>
    </lineage>
</organism>
<proteinExistence type="predicted"/>
<reference evidence="1 2" key="1">
    <citation type="submission" date="2018-08" db="EMBL/GenBank/DDBJ databases">
        <title>Sphingobium sp. EO9.</title>
        <authorList>
            <person name="Park Y."/>
            <person name="Kim K.H."/>
            <person name="Jeon C.O."/>
        </authorList>
    </citation>
    <scope>NUCLEOTIDE SEQUENCE [LARGE SCALE GENOMIC DNA]</scope>
    <source>
        <strain evidence="1 2">EO9</strain>
    </source>
</reference>
<gene>
    <name evidence="1" type="ORF">D0Z70_15735</name>
</gene>
<dbReference type="AlphaFoldDB" id="A0A418YPW2"/>
<accession>A0A418YPW2</accession>
<dbReference type="EMBL" id="QVRA01000015">
    <property type="protein sequence ID" value="RJG53469.1"/>
    <property type="molecule type" value="Genomic_DNA"/>
</dbReference>
<keyword evidence="2" id="KW-1185">Reference proteome</keyword>
<name>A0A418YPW2_9SPHN</name>
<comment type="caution">
    <text evidence="1">The sequence shown here is derived from an EMBL/GenBank/DDBJ whole genome shotgun (WGS) entry which is preliminary data.</text>
</comment>
<dbReference type="Proteomes" id="UP000283469">
    <property type="component" value="Unassembled WGS sequence"/>
</dbReference>
<evidence type="ECO:0000313" key="2">
    <source>
        <dbReference type="Proteomes" id="UP000283469"/>
    </source>
</evidence>
<dbReference type="RefSeq" id="WP_119748132.1">
    <property type="nucleotide sequence ID" value="NZ_QVRA01000015.1"/>
</dbReference>